<dbReference type="RefSeq" id="WP_013065083.1">
    <property type="nucleotide sequence ID" value="NZ_BPTT01000001.1"/>
</dbReference>
<comment type="caution">
    <text evidence="1">The sequence shown here is derived from an EMBL/GenBank/DDBJ whole genome shotgun (WGS) entry which is preliminary data.</text>
</comment>
<dbReference type="EMBL" id="BPTT01000001">
    <property type="protein sequence ID" value="GJG34381.1"/>
    <property type="molecule type" value="Genomic_DNA"/>
</dbReference>
<name>A0AA37I999_XYLRU</name>
<protein>
    <submittedName>
        <fullName evidence="1">Uncharacterized protein</fullName>
    </submittedName>
</protein>
<organism evidence="1 2">
    <name type="scientific">Xylanibacter ruminicola</name>
    <name type="common">Prevotella ruminicola</name>
    <dbReference type="NCBI Taxonomy" id="839"/>
    <lineage>
        <taxon>Bacteria</taxon>
        <taxon>Pseudomonadati</taxon>
        <taxon>Bacteroidota</taxon>
        <taxon>Bacteroidia</taxon>
        <taxon>Bacteroidales</taxon>
        <taxon>Prevotellaceae</taxon>
        <taxon>Xylanibacter</taxon>
    </lineage>
</organism>
<evidence type="ECO:0000313" key="2">
    <source>
        <dbReference type="Proteomes" id="UP000887097"/>
    </source>
</evidence>
<dbReference type="AlphaFoldDB" id="A0AA37I999"/>
<reference evidence="1" key="1">
    <citation type="submission" date="2021-08" db="EMBL/GenBank/DDBJ databases">
        <title>Prevotella lacticifex sp. nov., isolated from rumen of cow.</title>
        <authorList>
            <person name="Shinkai T."/>
            <person name="Ikeyama N."/>
            <person name="Kumagai M."/>
            <person name="Ohmori H."/>
            <person name="Sakamoto M."/>
            <person name="Ohkuma M."/>
            <person name="Mitsumori M."/>
        </authorList>
    </citation>
    <scope>NUCLEOTIDE SEQUENCE</scope>
    <source>
        <strain evidence="1">JCM 8259</strain>
    </source>
</reference>
<accession>A0AA37I999</accession>
<gene>
    <name evidence="1" type="ORF">PRMUPPPA20_24900</name>
</gene>
<sequence length="211" mass="24127">METQILKLEAPFDYIYCNGEVGKHIATYIVGESRIGEDGKYTLETHSHPIVQYKHGAKGVVWNRAELTDCEVLCSEDDMRIDVQKFFLLCIQRATQKANADGDDPWGYEAWENSAEEAEPLKEKLREYGIGFKSKEPVVEVGIEVGGCSDGYFAQLMELTILNLHHIEPTLEELGKRLTEEREYWEDLYDHVIKIKYTPESSTAEGFVENL</sequence>
<dbReference type="GeneID" id="31501510"/>
<evidence type="ECO:0000313" key="1">
    <source>
        <dbReference type="EMBL" id="GJG34381.1"/>
    </source>
</evidence>
<dbReference type="Proteomes" id="UP000887097">
    <property type="component" value="Unassembled WGS sequence"/>
</dbReference>
<proteinExistence type="predicted"/>